<feature type="region of interest" description="Disordered" evidence="9">
    <location>
        <begin position="854"/>
        <end position="887"/>
    </location>
</feature>
<dbReference type="SUPFAM" id="SSF55785">
    <property type="entry name" value="PYP-like sensor domain (PAS domain)"/>
    <property type="match status" value="2"/>
</dbReference>
<evidence type="ECO:0000256" key="2">
    <source>
        <dbReference type="ARBA" id="ARBA00012438"/>
    </source>
</evidence>
<dbReference type="InterPro" id="IPR036890">
    <property type="entry name" value="HATPase_C_sf"/>
</dbReference>
<feature type="transmembrane region" description="Helical" evidence="10">
    <location>
        <begin position="36"/>
        <end position="59"/>
    </location>
</feature>
<dbReference type="InterPro" id="IPR035965">
    <property type="entry name" value="PAS-like_dom_sf"/>
</dbReference>
<feature type="domain" description="PAS" evidence="12">
    <location>
        <begin position="348"/>
        <end position="420"/>
    </location>
</feature>
<dbReference type="SMART" id="SM00388">
    <property type="entry name" value="HisKA"/>
    <property type="match status" value="1"/>
</dbReference>
<keyword evidence="5" id="KW-0547">Nucleotide-binding</keyword>
<name>A0ABX2EJW3_9BURK</name>
<feature type="domain" description="PAC" evidence="13">
    <location>
        <begin position="424"/>
        <end position="476"/>
    </location>
</feature>
<feature type="transmembrane region" description="Helical" evidence="10">
    <location>
        <begin position="314"/>
        <end position="333"/>
    </location>
</feature>
<dbReference type="SMART" id="SM00091">
    <property type="entry name" value="PAS"/>
    <property type="match status" value="2"/>
</dbReference>
<dbReference type="PROSITE" id="PS50112">
    <property type="entry name" value="PAS"/>
    <property type="match status" value="1"/>
</dbReference>
<dbReference type="Pfam" id="PF00512">
    <property type="entry name" value="HisKA"/>
    <property type="match status" value="1"/>
</dbReference>
<dbReference type="CDD" id="cd00130">
    <property type="entry name" value="PAS"/>
    <property type="match status" value="1"/>
</dbReference>
<dbReference type="Gene3D" id="3.30.565.10">
    <property type="entry name" value="Histidine kinase-like ATPase, C-terminal domain"/>
    <property type="match status" value="1"/>
</dbReference>
<dbReference type="Pfam" id="PF02518">
    <property type="entry name" value="HATPase_c"/>
    <property type="match status" value="1"/>
</dbReference>
<dbReference type="PANTHER" id="PTHR43065:SF10">
    <property type="entry name" value="PEROXIDE STRESS-ACTIVATED HISTIDINE KINASE MAK3"/>
    <property type="match status" value="1"/>
</dbReference>
<evidence type="ECO:0000256" key="3">
    <source>
        <dbReference type="ARBA" id="ARBA00022553"/>
    </source>
</evidence>
<evidence type="ECO:0000256" key="1">
    <source>
        <dbReference type="ARBA" id="ARBA00000085"/>
    </source>
</evidence>
<accession>A0ABX2EJW3</accession>
<dbReference type="SUPFAM" id="SSF55874">
    <property type="entry name" value="ATPase domain of HSP90 chaperone/DNA topoisomerase II/histidine kinase"/>
    <property type="match status" value="1"/>
</dbReference>
<dbReference type="SUPFAM" id="SSF47384">
    <property type="entry name" value="Homodimeric domain of signal transducing histidine kinase"/>
    <property type="match status" value="1"/>
</dbReference>
<keyword evidence="7" id="KW-0067">ATP-binding</keyword>
<evidence type="ECO:0000256" key="8">
    <source>
        <dbReference type="ARBA" id="ARBA00023012"/>
    </source>
</evidence>
<organism evidence="14 15">
    <name type="scientific">Pseudaquabacterium terrae</name>
    <dbReference type="NCBI Taxonomy" id="2732868"/>
    <lineage>
        <taxon>Bacteria</taxon>
        <taxon>Pseudomonadati</taxon>
        <taxon>Pseudomonadota</taxon>
        <taxon>Betaproteobacteria</taxon>
        <taxon>Burkholderiales</taxon>
        <taxon>Sphaerotilaceae</taxon>
        <taxon>Pseudaquabacterium</taxon>
    </lineage>
</organism>
<dbReference type="InterPro" id="IPR000014">
    <property type="entry name" value="PAS"/>
</dbReference>
<evidence type="ECO:0000256" key="10">
    <source>
        <dbReference type="SAM" id="Phobius"/>
    </source>
</evidence>
<dbReference type="PROSITE" id="PS50113">
    <property type="entry name" value="PAC"/>
    <property type="match status" value="1"/>
</dbReference>
<dbReference type="InterPro" id="IPR003594">
    <property type="entry name" value="HATPase_dom"/>
</dbReference>
<feature type="compositionally biased region" description="Low complexity" evidence="9">
    <location>
        <begin position="871"/>
        <end position="887"/>
    </location>
</feature>
<dbReference type="NCBIfam" id="TIGR00229">
    <property type="entry name" value="sensory_box"/>
    <property type="match status" value="1"/>
</dbReference>
<feature type="region of interest" description="Disordered" evidence="9">
    <location>
        <begin position="141"/>
        <end position="164"/>
    </location>
</feature>
<dbReference type="EMBL" id="JABRWJ010000005">
    <property type="protein sequence ID" value="NRF68955.1"/>
    <property type="molecule type" value="Genomic_DNA"/>
</dbReference>
<evidence type="ECO:0000256" key="9">
    <source>
        <dbReference type="SAM" id="MobiDB-lite"/>
    </source>
</evidence>
<dbReference type="InterPro" id="IPR013767">
    <property type="entry name" value="PAS_fold"/>
</dbReference>
<evidence type="ECO:0000259" key="13">
    <source>
        <dbReference type="PROSITE" id="PS50113"/>
    </source>
</evidence>
<dbReference type="PRINTS" id="PR00344">
    <property type="entry name" value="BCTRLSENSOR"/>
</dbReference>
<comment type="catalytic activity">
    <reaction evidence="1">
        <text>ATP + protein L-histidine = ADP + protein N-phospho-L-histidine.</text>
        <dbReference type="EC" id="2.7.13.3"/>
    </reaction>
</comment>
<reference evidence="14 15" key="1">
    <citation type="submission" date="2020-05" db="EMBL/GenBank/DDBJ databases">
        <title>Aquincola sp. isolate from soil.</title>
        <authorList>
            <person name="Han J."/>
            <person name="Kim D.-U."/>
        </authorList>
    </citation>
    <scope>NUCLEOTIDE SEQUENCE [LARGE SCALE GENOMIC DNA]</scope>
    <source>
        <strain evidence="14 15">S2</strain>
    </source>
</reference>
<comment type="caution">
    <text evidence="14">The sequence shown here is derived from an EMBL/GenBank/DDBJ whole genome shotgun (WGS) entry which is preliminary data.</text>
</comment>
<feature type="domain" description="Histidine kinase" evidence="11">
    <location>
        <begin position="626"/>
        <end position="852"/>
    </location>
</feature>
<dbReference type="PROSITE" id="PS50109">
    <property type="entry name" value="HIS_KIN"/>
    <property type="match status" value="1"/>
</dbReference>
<dbReference type="InterPro" id="IPR004358">
    <property type="entry name" value="Sig_transdc_His_kin-like_C"/>
</dbReference>
<dbReference type="Gene3D" id="3.30.450.20">
    <property type="entry name" value="PAS domain"/>
    <property type="match status" value="2"/>
</dbReference>
<dbReference type="InterPro" id="IPR001610">
    <property type="entry name" value="PAC"/>
</dbReference>
<keyword evidence="10" id="KW-0472">Membrane</keyword>
<dbReference type="InterPro" id="IPR005467">
    <property type="entry name" value="His_kinase_dom"/>
</dbReference>
<protein>
    <recommendedName>
        <fullName evidence="2">histidine kinase</fullName>
        <ecNumber evidence="2">2.7.13.3</ecNumber>
    </recommendedName>
</protein>
<evidence type="ECO:0000256" key="6">
    <source>
        <dbReference type="ARBA" id="ARBA00022777"/>
    </source>
</evidence>
<evidence type="ECO:0000313" key="15">
    <source>
        <dbReference type="Proteomes" id="UP000737171"/>
    </source>
</evidence>
<dbReference type="InterPro" id="IPR000700">
    <property type="entry name" value="PAS-assoc_C"/>
</dbReference>
<evidence type="ECO:0000259" key="12">
    <source>
        <dbReference type="PROSITE" id="PS50112"/>
    </source>
</evidence>
<keyword evidence="10" id="KW-1133">Transmembrane helix</keyword>
<keyword evidence="3" id="KW-0597">Phosphoprotein</keyword>
<dbReference type="InterPro" id="IPR003661">
    <property type="entry name" value="HisK_dim/P_dom"/>
</dbReference>
<dbReference type="PANTHER" id="PTHR43065">
    <property type="entry name" value="SENSOR HISTIDINE KINASE"/>
    <property type="match status" value="1"/>
</dbReference>
<sequence length="887" mass="97994">MTPSKPLPAGPGVTPLGRRLLGRWWRRQSPARQDRFATLAPLVSVMLFLAAIISAFWYLRNEEIDREAEAVKRDTEIAQQQIRLRLIENQEQLVRMAREIVTRELEAPNFLAQAARFTADRPEILQLSWIGADRKVRARQSAFSERELPPPPKPAPTRFSSRSAQQAAAASAAEAAALAAAAASRPSEADWAFIAARDVRQPIYSRPFKDPAGTMVFELHVPLLDRGSFSGALVVEYSIDVLLRHFVPAEVTNRHAIAVIDERERVIASSVTPMPGPARAPALFNDVPLAPAANGLILRGSGYRTSVGLIGNTLFWMVVALSVLTVWMLLGTWRHMRRRSQIQGALVAETNFRRAMENSMLTGMRAMDLEGRVSYVNPAFCAMTGFTENELIGRLPPYPYWPHDRIEENSRLLQQELQGRSPAGGIEVKVMRKNGTLFDARMYVSPLVDARGHQTGWMTSMTNITEAKRIRDQLSASHERFTTVLEGLDAAVSVLSVQQGELLFANRSYRLWFGADARGHGLLASGAGPAVPFIAEPDDAVDGLSGLPTQELTSIGTNPREVYAHPLDKWFDVRSRYLQWTDGRLAQMLIATDITARRRAEEQASAQAEKAQVSSRLITMGEMASSVAHELNQPLTAITNYCSGMISRVKAETIQQGDLVAALEKTARQAERAGQIIHRIRAFVKKSEPQRQPAHAKDIVEDAVELASIELRRRNVAIHHYVAQRLPVLKCDPILVEQVLLNLLKNAAEAIDSAKLPAARRHIELRVIPRHTPEEGGVIEFSVTDMGPGLPEEVINRLYEAFFSTKAEGMGIGLSLCRSIVESHRGRIKAQNLYNGSSVAGCRFAFTLPVETSARHEETTLPPPPLNSRRTTVAPDADAPPAANTTP</sequence>
<dbReference type="InterPro" id="IPR036097">
    <property type="entry name" value="HisK_dim/P_sf"/>
</dbReference>
<keyword evidence="15" id="KW-1185">Reference proteome</keyword>
<gene>
    <name evidence="14" type="ORF">HLB44_18330</name>
</gene>
<keyword evidence="8" id="KW-0902">Two-component regulatory system</keyword>
<keyword evidence="6" id="KW-0418">Kinase</keyword>
<dbReference type="SMART" id="SM00387">
    <property type="entry name" value="HATPase_c"/>
    <property type="match status" value="1"/>
</dbReference>
<dbReference type="CDD" id="cd00082">
    <property type="entry name" value="HisKA"/>
    <property type="match status" value="1"/>
</dbReference>
<dbReference type="Gene3D" id="1.10.287.130">
    <property type="match status" value="1"/>
</dbReference>
<dbReference type="RefSeq" id="WP_173125161.1">
    <property type="nucleotide sequence ID" value="NZ_JABRWJ010000005.1"/>
</dbReference>
<dbReference type="Proteomes" id="UP000737171">
    <property type="component" value="Unassembled WGS sequence"/>
</dbReference>
<evidence type="ECO:0000256" key="4">
    <source>
        <dbReference type="ARBA" id="ARBA00022679"/>
    </source>
</evidence>
<evidence type="ECO:0000256" key="5">
    <source>
        <dbReference type="ARBA" id="ARBA00022741"/>
    </source>
</evidence>
<dbReference type="EC" id="2.7.13.3" evidence="2"/>
<dbReference type="SMART" id="SM00086">
    <property type="entry name" value="PAC"/>
    <property type="match status" value="1"/>
</dbReference>
<keyword evidence="10" id="KW-0812">Transmembrane</keyword>
<evidence type="ECO:0000313" key="14">
    <source>
        <dbReference type="EMBL" id="NRF68955.1"/>
    </source>
</evidence>
<evidence type="ECO:0000256" key="7">
    <source>
        <dbReference type="ARBA" id="ARBA00022840"/>
    </source>
</evidence>
<keyword evidence="4" id="KW-0808">Transferase</keyword>
<evidence type="ECO:0000259" key="11">
    <source>
        <dbReference type="PROSITE" id="PS50109"/>
    </source>
</evidence>
<proteinExistence type="predicted"/>
<dbReference type="Pfam" id="PF00989">
    <property type="entry name" value="PAS"/>
    <property type="match status" value="1"/>
</dbReference>